<dbReference type="InterPro" id="IPR035965">
    <property type="entry name" value="PAS-like_dom_sf"/>
</dbReference>
<dbReference type="Gene3D" id="3.30.565.10">
    <property type="entry name" value="Histidine kinase-like ATPase, C-terminal domain"/>
    <property type="match status" value="1"/>
</dbReference>
<evidence type="ECO:0000256" key="1">
    <source>
        <dbReference type="ARBA" id="ARBA00000085"/>
    </source>
</evidence>
<dbReference type="Pfam" id="PF02518">
    <property type="entry name" value="HATPase_c"/>
    <property type="match status" value="1"/>
</dbReference>
<evidence type="ECO:0000256" key="8">
    <source>
        <dbReference type="ARBA" id="ARBA00022741"/>
    </source>
</evidence>
<evidence type="ECO:0000256" key="2">
    <source>
        <dbReference type="ARBA" id="ARBA00004651"/>
    </source>
</evidence>
<comment type="subcellular location">
    <subcellularLocation>
        <location evidence="2">Cell membrane</location>
        <topology evidence="2">Multi-pass membrane protein</topology>
    </subcellularLocation>
</comment>
<evidence type="ECO:0000256" key="5">
    <source>
        <dbReference type="ARBA" id="ARBA00022553"/>
    </source>
</evidence>
<evidence type="ECO:0000256" key="7">
    <source>
        <dbReference type="ARBA" id="ARBA00022692"/>
    </source>
</evidence>
<keyword evidence="4" id="KW-1003">Cell membrane</keyword>
<dbReference type="InterPro" id="IPR000700">
    <property type="entry name" value="PAS-assoc_C"/>
</dbReference>
<feature type="domain" description="HAMP" evidence="18">
    <location>
        <begin position="324"/>
        <end position="376"/>
    </location>
</feature>
<dbReference type="SUPFAM" id="SSF158472">
    <property type="entry name" value="HAMP domain-like"/>
    <property type="match status" value="1"/>
</dbReference>
<dbReference type="Pfam" id="PF02743">
    <property type="entry name" value="dCache_1"/>
    <property type="match status" value="1"/>
</dbReference>
<dbReference type="PROSITE" id="PS50113">
    <property type="entry name" value="PAC"/>
    <property type="match status" value="1"/>
</dbReference>
<evidence type="ECO:0000256" key="6">
    <source>
        <dbReference type="ARBA" id="ARBA00022679"/>
    </source>
</evidence>
<dbReference type="InterPro" id="IPR036890">
    <property type="entry name" value="HATPase_C_sf"/>
</dbReference>
<dbReference type="GO" id="GO:0005524">
    <property type="term" value="F:ATP binding"/>
    <property type="evidence" value="ECO:0007669"/>
    <property type="project" value="UniProtKB-KW"/>
</dbReference>
<keyword evidence="8" id="KW-0547">Nucleotide-binding</keyword>
<dbReference type="GO" id="GO:0000155">
    <property type="term" value="F:phosphorelay sensor kinase activity"/>
    <property type="evidence" value="ECO:0007669"/>
    <property type="project" value="InterPro"/>
</dbReference>
<evidence type="ECO:0000259" key="15">
    <source>
        <dbReference type="PROSITE" id="PS50109"/>
    </source>
</evidence>
<dbReference type="SUPFAM" id="SSF55785">
    <property type="entry name" value="PYP-like sensor domain (PAS domain)"/>
    <property type="match status" value="1"/>
</dbReference>
<keyword evidence="7 14" id="KW-0812">Transmembrane</keyword>
<dbReference type="CDD" id="cd00130">
    <property type="entry name" value="PAS"/>
    <property type="match status" value="1"/>
</dbReference>
<dbReference type="Gene3D" id="3.30.450.20">
    <property type="entry name" value="PAS domain"/>
    <property type="match status" value="2"/>
</dbReference>
<evidence type="ECO:0000259" key="18">
    <source>
        <dbReference type="PROSITE" id="PS50885"/>
    </source>
</evidence>
<evidence type="ECO:0000256" key="14">
    <source>
        <dbReference type="SAM" id="Phobius"/>
    </source>
</evidence>
<dbReference type="SUPFAM" id="SSF103190">
    <property type="entry name" value="Sensory domain-like"/>
    <property type="match status" value="1"/>
</dbReference>
<dbReference type="InterPro" id="IPR000014">
    <property type="entry name" value="PAS"/>
</dbReference>
<feature type="domain" description="Histidine kinase" evidence="15">
    <location>
        <begin position="557"/>
        <end position="860"/>
    </location>
</feature>
<protein>
    <recommendedName>
        <fullName evidence="3">histidine kinase</fullName>
        <ecNumber evidence="3">2.7.13.3</ecNumber>
    </recommendedName>
</protein>
<dbReference type="CDD" id="cd00082">
    <property type="entry name" value="HisKA"/>
    <property type="match status" value="1"/>
</dbReference>
<sequence length="867" mass="95482">MKFFTQHLTARISSYFLLLSLMTVGIVGGVAFLRAREALKEEAFNRLSVAASLKEQEIDRWFEDQERNFFITTQFPEVKEQLQTLLNKQTPPENYQRAYEQLSAHLKDVAKVSPNFSEIFILDRANRTLVSTNSNREGQYTVAGNFTYFDFEQIDSGMPIPPIFYVSPATGKTTVTFAAPLRNAQGERVGAILAHLNLDRIDRIVRAGTGLGESSETYLIGSLVTASDFISKSETQTKEFPDGVSSAGIDAAMQGGSGSQLYLNYNGVPVVGVYRWLSEQDIALLVELHQSEAFDPARQLAIAIILAGLLAAGLLSFGVYWLAKRISRPILAIADAATQVAAGNLERAAPVLTQDEVGILARNFNAMTQQLKTSFAALTESERKLSQFLDAIPAGVFVIDPQGKPTYINQTGQTLLGRGLVDSSSSEPLSAAYSAYISGTEEIYPPDRLPSALALQGESTIADDMEIRRPDKTIPLEVRGTPIYDEEGNIIYAIAVFQDIIQRKKAEKVLADYSHTLEQQVQERTQELSQTLHHLKTTQEELIHSEKMAALGQLVAGVAHEINTPLGAISSSIRNISNFLAENLKLFFATLPGLPPEQQQSFLEVLQHTGQNPNSLSTREQRKLKRALTRNLEANEIENAPIVANFLMGIGLYDDIEPWLPFLQNPESKKTLQMAYQFANVQSSTRTISTAADRAGKVVFALKSYARYDSTGELIETNILDGIETVLTLYQNQLKHGVEVVKNYEPSLPRIRCYPDELNQVWTNLIHNALQAMDNRGVLTIDARQLEDAIAISISDSGTGISPEVLPKIFKPFFTTKPPGEGSGLGLDIVKKIVNKHDGEINVNSVPGKTAFTVSLPIKRSINSQGS</sequence>
<dbReference type="Gene3D" id="6.10.340.10">
    <property type="match status" value="1"/>
</dbReference>
<keyword evidence="5" id="KW-0597">Phosphoprotein</keyword>
<dbReference type="InterPro" id="IPR013767">
    <property type="entry name" value="PAS_fold"/>
</dbReference>
<dbReference type="PROSITE" id="PS50112">
    <property type="entry name" value="PAS"/>
    <property type="match status" value="1"/>
</dbReference>
<dbReference type="SUPFAM" id="SSF47384">
    <property type="entry name" value="Homodimeric domain of signal transducing histidine kinase"/>
    <property type="match status" value="1"/>
</dbReference>
<gene>
    <name evidence="19" type="ORF">IQ249_06300</name>
</gene>
<dbReference type="InterPro" id="IPR003660">
    <property type="entry name" value="HAMP_dom"/>
</dbReference>
<keyword evidence="6" id="KW-0808">Transferase</keyword>
<proteinExistence type="predicted"/>
<evidence type="ECO:0000256" key="9">
    <source>
        <dbReference type="ARBA" id="ARBA00022777"/>
    </source>
</evidence>
<evidence type="ECO:0000256" key="4">
    <source>
        <dbReference type="ARBA" id="ARBA00022475"/>
    </source>
</evidence>
<dbReference type="InterPro" id="IPR003594">
    <property type="entry name" value="HATPase_dom"/>
</dbReference>
<dbReference type="GO" id="GO:0006355">
    <property type="term" value="P:regulation of DNA-templated transcription"/>
    <property type="evidence" value="ECO:0007669"/>
    <property type="project" value="InterPro"/>
</dbReference>
<dbReference type="SMART" id="SM00387">
    <property type="entry name" value="HATPase_c"/>
    <property type="match status" value="1"/>
</dbReference>
<feature type="domain" description="PAS" evidence="16">
    <location>
        <begin position="381"/>
        <end position="417"/>
    </location>
</feature>
<dbReference type="Pfam" id="PF00989">
    <property type="entry name" value="PAS"/>
    <property type="match status" value="1"/>
</dbReference>
<dbReference type="InterPro" id="IPR003661">
    <property type="entry name" value="HisK_dim/P_dom"/>
</dbReference>
<comment type="catalytic activity">
    <reaction evidence="1">
        <text>ATP + protein L-histidine = ADP + protein N-phospho-L-histidine.</text>
        <dbReference type="EC" id="2.7.13.3"/>
    </reaction>
</comment>
<dbReference type="SMART" id="SM00086">
    <property type="entry name" value="PAC"/>
    <property type="match status" value="1"/>
</dbReference>
<dbReference type="PANTHER" id="PTHR43065">
    <property type="entry name" value="SENSOR HISTIDINE KINASE"/>
    <property type="match status" value="1"/>
</dbReference>
<dbReference type="CDD" id="cd06225">
    <property type="entry name" value="HAMP"/>
    <property type="match status" value="1"/>
</dbReference>
<dbReference type="PANTHER" id="PTHR43065:SF48">
    <property type="entry name" value="HISTIDINE KINASE"/>
    <property type="match status" value="1"/>
</dbReference>
<feature type="domain" description="PAC" evidence="17">
    <location>
        <begin position="455"/>
        <end position="512"/>
    </location>
</feature>
<keyword evidence="10" id="KW-0067">ATP-binding</keyword>
<reference evidence="19" key="1">
    <citation type="submission" date="2020-10" db="EMBL/GenBank/DDBJ databases">
        <authorList>
            <person name="Castelo-Branco R."/>
            <person name="Eusebio N."/>
            <person name="Adriana R."/>
            <person name="Vieira A."/>
            <person name="Brugerolle De Fraissinette N."/>
            <person name="Rezende De Castro R."/>
            <person name="Schneider M.P."/>
            <person name="Vasconcelos V."/>
            <person name="Leao P.N."/>
        </authorList>
    </citation>
    <scope>NUCLEOTIDE SEQUENCE</scope>
    <source>
        <strain evidence="19">LEGE 07157</strain>
    </source>
</reference>
<accession>A0A8J7DV18</accession>
<dbReference type="PROSITE" id="PS50885">
    <property type="entry name" value="HAMP"/>
    <property type="match status" value="1"/>
</dbReference>
<dbReference type="SUPFAM" id="SSF55874">
    <property type="entry name" value="ATPase domain of HSP90 chaperone/DNA topoisomerase II/histidine kinase"/>
    <property type="match status" value="1"/>
</dbReference>
<dbReference type="SMART" id="SM00304">
    <property type="entry name" value="HAMP"/>
    <property type="match status" value="1"/>
</dbReference>
<dbReference type="PROSITE" id="PS50109">
    <property type="entry name" value="HIS_KIN"/>
    <property type="match status" value="1"/>
</dbReference>
<dbReference type="AlphaFoldDB" id="A0A8J7DV18"/>
<dbReference type="InterPro" id="IPR005467">
    <property type="entry name" value="His_kinase_dom"/>
</dbReference>
<evidence type="ECO:0000313" key="20">
    <source>
        <dbReference type="Proteomes" id="UP000654482"/>
    </source>
</evidence>
<name>A0A8J7DV18_9CYAN</name>
<dbReference type="CDD" id="cd18773">
    <property type="entry name" value="PDC1_HK_sensor"/>
    <property type="match status" value="1"/>
</dbReference>
<dbReference type="InterPro" id="IPR001610">
    <property type="entry name" value="PAC"/>
</dbReference>
<dbReference type="InterPro" id="IPR036097">
    <property type="entry name" value="HisK_dim/P_sf"/>
</dbReference>
<dbReference type="InterPro" id="IPR004358">
    <property type="entry name" value="Sig_transdc_His_kin-like_C"/>
</dbReference>
<dbReference type="Gene3D" id="1.10.287.130">
    <property type="match status" value="1"/>
</dbReference>
<evidence type="ECO:0000256" key="13">
    <source>
        <dbReference type="ARBA" id="ARBA00023136"/>
    </source>
</evidence>
<evidence type="ECO:0000259" key="17">
    <source>
        <dbReference type="PROSITE" id="PS50113"/>
    </source>
</evidence>
<evidence type="ECO:0000256" key="11">
    <source>
        <dbReference type="ARBA" id="ARBA00022989"/>
    </source>
</evidence>
<feature type="transmembrane region" description="Helical" evidence="14">
    <location>
        <begin position="12"/>
        <end position="33"/>
    </location>
</feature>
<dbReference type="EMBL" id="JADEWZ010000007">
    <property type="protein sequence ID" value="MBE9115508.1"/>
    <property type="molecule type" value="Genomic_DNA"/>
</dbReference>
<organism evidence="19 20">
    <name type="scientific">Lusitaniella coriacea LEGE 07157</name>
    <dbReference type="NCBI Taxonomy" id="945747"/>
    <lineage>
        <taxon>Bacteria</taxon>
        <taxon>Bacillati</taxon>
        <taxon>Cyanobacteriota</taxon>
        <taxon>Cyanophyceae</taxon>
        <taxon>Spirulinales</taxon>
        <taxon>Lusitaniellaceae</taxon>
        <taxon>Lusitaniella</taxon>
    </lineage>
</organism>
<evidence type="ECO:0000256" key="3">
    <source>
        <dbReference type="ARBA" id="ARBA00012438"/>
    </source>
</evidence>
<keyword evidence="9" id="KW-0418">Kinase</keyword>
<dbReference type="Pfam" id="PF00672">
    <property type="entry name" value="HAMP"/>
    <property type="match status" value="1"/>
</dbReference>
<dbReference type="InterPro" id="IPR029151">
    <property type="entry name" value="Sensor-like_sf"/>
</dbReference>
<dbReference type="EC" id="2.7.13.3" evidence="3"/>
<evidence type="ECO:0000256" key="12">
    <source>
        <dbReference type="ARBA" id="ARBA00023012"/>
    </source>
</evidence>
<evidence type="ECO:0000256" key="10">
    <source>
        <dbReference type="ARBA" id="ARBA00022840"/>
    </source>
</evidence>
<keyword evidence="13 14" id="KW-0472">Membrane</keyword>
<keyword evidence="20" id="KW-1185">Reference proteome</keyword>
<keyword evidence="12" id="KW-0902">Two-component regulatory system</keyword>
<comment type="caution">
    <text evidence="19">The sequence shown here is derived from an EMBL/GenBank/DDBJ whole genome shotgun (WGS) entry which is preliminary data.</text>
</comment>
<keyword evidence="11 14" id="KW-1133">Transmembrane helix</keyword>
<feature type="transmembrane region" description="Helical" evidence="14">
    <location>
        <begin position="300"/>
        <end position="323"/>
    </location>
</feature>
<dbReference type="InterPro" id="IPR033479">
    <property type="entry name" value="dCache_1"/>
</dbReference>
<evidence type="ECO:0000313" key="19">
    <source>
        <dbReference type="EMBL" id="MBE9115508.1"/>
    </source>
</evidence>
<dbReference type="Proteomes" id="UP000654482">
    <property type="component" value="Unassembled WGS sequence"/>
</dbReference>
<dbReference type="GO" id="GO:0005886">
    <property type="term" value="C:plasma membrane"/>
    <property type="evidence" value="ECO:0007669"/>
    <property type="project" value="UniProtKB-SubCell"/>
</dbReference>
<evidence type="ECO:0000259" key="16">
    <source>
        <dbReference type="PROSITE" id="PS50112"/>
    </source>
</evidence>
<dbReference type="RefSeq" id="WP_194028603.1">
    <property type="nucleotide sequence ID" value="NZ_JADEWZ010000007.1"/>
</dbReference>
<dbReference type="PRINTS" id="PR00344">
    <property type="entry name" value="BCTRLSENSOR"/>
</dbReference>